<feature type="transmembrane region" description="Helical" evidence="7">
    <location>
        <begin position="150"/>
        <end position="177"/>
    </location>
</feature>
<evidence type="ECO:0000256" key="2">
    <source>
        <dbReference type="ARBA" id="ARBA00009045"/>
    </source>
</evidence>
<keyword evidence="10" id="KW-1185">Reference proteome</keyword>
<keyword evidence="9" id="KW-0645">Protease</keyword>
<protein>
    <submittedName>
        <fullName evidence="9">Rhomboid family intramembrane serine protease</fullName>
        <ecNumber evidence="9">3.4.21.-</ecNumber>
    </submittedName>
</protein>
<name>A0AAW9QXI2_9GAMM</name>
<evidence type="ECO:0000256" key="6">
    <source>
        <dbReference type="ARBA" id="ARBA00023136"/>
    </source>
</evidence>
<reference evidence="9 10" key="1">
    <citation type="journal article" date="2016" name="Antonie Van Leeuwenhoek">
        <title>Denitratimonas tolerans gen. nov., sp. nov., a denitrifying bacterium isolated from a bioreactor for tannery wastewater treatment.</title>
        <authorList>
            <person name="Han S.I."/>
            <person name="Kim J.O."/>
            <person name="Lee Y.R."/>
            <person name="Ekpeghere K.I."/>
            <person name="Koh S.C."/>
            <person name="Whang K.S."/>
        </authorList>
    </citation>
    <scope>NUCLEOTIDE SEQUENCE [LARGE SCALE GENOMIC DNA]</scope>
    <source>
        <strain evidence="9 10">KACC 17565</strain>
    </source>
</reference>
<evidence type="ECO:0000256" key="5">
    <source>
        <dbReference type="ARBA" id="ARBA00022989"/>
    </source>
</evidence>
<keyword evidence="5 7" id="KW-1133">Transmembrane helix</keyword>
<evidence type="ECO:0000313" key="9">
    <source>
        <dbReference type="EMBL" id="MEJ1248648.1"/>
    </source>
</evidence>
<evidence type="ECO:0000256" key="7">
    <source>
        <dbReference type="SAM" id="Phobius"/>
    </source>
</evidence>
<sequence>MLILPLHRPLTRATFPIVTALLVVLNVAIFVLFQAGDWSRLEALEAWYGESGLAQAEWPAYLDFEAARDGPLAREALAQVPDADRAGVLFHARLRDLALERALAQAARDGAGAREAGHAGALQRDFDARASRVVTLEYRLRYGEIAPLRWVTAAFLHGGAMHLLGNMFFLLALGLLVEGALGPWRFILLYLAGAVGASLFALAWRWGEAGAALGASGAIAALMGAFALIWGWRPVRFFWWFFVLFDYVKKPAIWLLPVWVGWEALNLVFNPEAGVGFDAHLGGLFSGALLGWAFVRTGQVRHEFLDETDVAPDVATELDAIRARAGRMDLAAAQEALDALDARVPGRLDVSLVGYRLAVLGARRPEAARRALQALDIPARNTAEVALQLALLEEAFPLDRPVPGGAWREGVRRRWLALGCLGECRRLLEAWLADSATAGDWFELVLRARERGEGDLHHALLEEIVARFPASPEAGKAHFMLEHGH</sequence>
<proteinExistence type="inferred from homology"/>
<feature type="domain" description="Peptidase S54 rhomboid" evidence="8">
    <location>
        <begin position="148"/>
        <end position="296"/>
    </location>
</feature>
<dbReference type="EMBL" id="JBBDHC010000003">
    <property type="protein sequence ID" value="MEJ1248648.1"/>
    <property type="molecule type" value="Genomic_DNA"/>
</dbReference>
<evidence type="ECO:0000256" key="4">
    <source>
        <dbReference type="ARBA" id="ARBA00022801"/>
    </source>
</evidence>
<dbReference type="Proteomes" id="UP001364472">
    <property type="component" value="Unassembled WGS sequence"/>
</dbReference>
<dbReference type="RefSeq" id="WP_337334367.1">
    <property type="nucleotide sequence ID" value="NZ_JBBDHC010000003.1"/>
</dbReference>
<feature type="transmembrane region" description="Helical" evidence="7">
    <location>
        <begin position="211"/>
        <end position="232"/>
    </location>
</feature>
<evidence type="ECO:0000313" key="10">
    <source>
        <dbReference type="Proteomes" id="UP001364472"/>
    </source>
</evidence>
<dbReference type="GO" id="GO:0006508">
    <property type="term" value="P:proteolysis"/>
    <property type="evidence" value="ECO:0007669"/>
    <property type="project" value="UniProtKB-KW"/>
</dbReference>
<keyword evidence="4 9" id="KW-0378">Hydrolase</keyword>
<keyword evidence="6 7" id="KW-0472">Membrane</keyword>
<dbReference type="Pfam" id="PF01694">
    <property type="entry name" value="Rhomboid"/>
    <property type="match status" value="1"/>
</dbReference>
<dbReference type="InterPro" id="IPR035952">
    <property type="entry name" value="Rhomboid-like_sf"/>
</dbReference>
<keyword evidence="3 7" id="KW-0812">Transmembrane</keyword>
<dbReference type="InterPro" id="IPR022764">
    <property type="entry name" value="Peptidase_S54_rhomboid_dom"/>
</dbReference>
<gene>
    <name evidence="9" type="ORF">WB794_03025</name>
</gene>
<feature type="transmembrane region" description="Helical" evidence="7">
    <location>
        <begin position="183"/>
        <end position="204"/>
    </location>
</feature>
<dbReference type="EC" id="3.4.21.-" evidence="9"/>
<evidence type="ECO:0000256" key="3">
    <source>
        <dbReference type="ARBA" id="ARBA00022692"/>
    </source>
</evidence>
<dbReference type="Gene3D" id="1.20.1540.10">
    <property type="entry name" value="Rhomboid-like"/>
    <property type="match status" value="1"/>
</dbReference>
<dbReference type="GO" id="GO:0016020">
    <property type="term" value="C:membrane"/>
    <property type="evidence" value="ECO:0007669"/>
    <property type="project" value="UniProtKB-SubCell"/>
</dbReference>
<dbReference type="GO" id="GO:0004252">
    <property type="term" value="F:serine-type endopeptidase activity"/>
    <property type="evidence" value="ECO:0007669"/>
    <property type="project" value="InterPro"/>
</dbReference>
<dbReference type="PANTHER" id="PTHR43731">
    <property type="entry name" value="RHOMBOID PROTEASE"/>
    <property type="match status" value="1"/>
</dbReference>
<comment type="caution">
    <text evidence="9">The sequence shown here is derived from an EMBL/GenBank/DDBJ whole genome shotgun (WGS) entry which is preliminary data.</text>
</comment>
<dbReference type="AlphaFoldDB" id="A0AAW9QXI2"/>
<organism evidence="9 10">
    <name type="scientific">Denitratimonas tolerans</name>
    <dbReference type="NCBI Taxonomy" id="1338420"/>
    <lineage>
        <taxon>Bacteria</taxon>
        <taxon>Pseudomonadati</taxon>
        <taxon>Pseudomonadota</taxon>
        <taxon>Gammaproteobacteria</taxon>
        <taxon>Lysobacterales</taxon>
        <taxon>Lysobacteraceae</taxon>
        <taxon>Denitratimonas</taxon>
    </lineage>
</organism>
<comment type="similarity">
    <text evidence="2">Belongs to the peptidase S54 family.</text>
</comment>
<dbReference type="InterPro" id="IPR050925">
    <property type="entry name" value="Rhomboid_protease_S54"/>
</dbReference>
<dbReference type="SUPFAM" id="SSF144091">
    <property type="entry name" value="Rhomboid-like"/>
    <property type="match status" value="1"/>
</dbReference>
<comment type="subcellular location">
    <subcellularLocation>
        <location evidence="1">Membrane</location>
        <topology evidence="1">Multi-pass membrane protein</topology>
    </subcellularLocation>
</comment>
<evidence type="ECO:0000256" key="1">
    <source>
        <dbReference type="ARBA" id="ARBA00004141"/>
    </source>
</evidence>
<accession>A0AAW9QXI2</accession>
<evidence type="ECO:0000259" key="8">
    <source>
        <dbReference type="Pfam" id="PF01694"/>
    </source>
</evidence>
<feature type="transmembrane region" description="Helical" evidence="7">
    <location>
        <begin position="13"/>
        <end position="33"/>
    </location>
</feature>
<dbReference type="PANTHER" id="PTHR43731:SF14">
    <property type="entry name" value="PRESENILIN-ASSOCIATED RHOMBOID-LIKE PROTEIN, MITOCHONDRIAL"/>
    <property type="match status" value="1"/>
</dbReference>